<evidence type="ECO:0000313" key="3">
    <source>
        <dbReference type="Proteomes" id="UP000240493"/>
    </source>
</evidence>
<evidence type="ECO:0000313" key="2">
    <source>
        <dbReference type="EMBL" id="PTB35815.1"/>
    </source>
</evidence>
<evidence type="ECO:0008006" key="4">
    <source>
        <dbReference type="Google" id="ProtNLM"/>
    </source>
</evidence>
<sequence length="96" mass="10916">MIREETDGLGHSRPRMSRFRFILQDHTDTTQKWFIIFTSSPFRLFFFFFVWSRNRARGVYSKVCATTTTRSLFGNGGGRGGVLCSGSGGITNVPRK</sequence>
<gene>
    <name evidence="2" type="ORF">M441DRAFT_294264</name>
</gene>
<name>A0A2T3YTC1_TRIA4</name>
<protein>
    <recommendedName>
        <fullName evidence="4">Transmembrane protein</fullName>
    </recommendedName>
</protein>
<evidence type="ECO:0000256" key="1">
    <source>
        <dbReference type="SAM" id="Phobius"/>
    </source>
</evidence>
<keyword evidence="1" id="KW-1133">Transmembrane helix</keyword>
<feature type="transmembrane region" description="Helical" evidence="1">
    <location>
        <begin position="33"/>
        <end position="52"/>
    </location>
</feature>
<dbReference type="AlphaFoldDB" id="A0A2T3YTC1"/>
<keyword evidence="1" id="KW-0472">Membrane</keyword>
<organism evidence="2 3">
    <name type="scientific">Trichoderma asperellum (strain ATCC 204424 / CBS 433.97 / NBRC 101777)</name>
    <dbReference type="NCBI Taxonomy" id="1042311"/>
    <lineage>
        <taxon>Eukaryota</taxon>
        <taxon>Fungi</taxon>
        <taxon>Dikarya</taxon>
        <taxon>Ascomycota</taxon>
        <taxon>Pezizomycotina</taxon>
        <taxon>Sordariomycetes</taxon>
        <taxon>Hypocreomycetidae</taxon>
        <taxon>Hypocreales</taxon>
        <taxon>Hypocreaceae</taxon>
        <taxon>Trichoderma</taxon>
    </lineage>
</organism>
<keyword evidence="1" id="KW-0812">Transmembrane</keyword>
<proteinExistence type="predicted"/>
<reference evidence="2 3" key="1">
    <citation type="submission" date="2016-07" db="EMBL/GenBank/DDBJ databases">
        <title>Multiple horizontal gene transfer events from other fungi enriched the ability of initially mycotrophic Trichoderma (Ascomycota) to feed on dead plant biomass.</title>
        <authorList>
            <consortium name="DOE Joint Genome Institute"/>
            <person name="Aerts A."/>
            <person name="Atanasova L."/>
            <person name="Chenthamara K."/>
            <person name="Zhang J."/>
            <person name="Grujic M."/>
            <person name="Henrissat B."/>
            <person name="Kuo A."/>
            <person name="Salamov A."/>
            <person name="Lipzen A."/>
            <person name="Labutti K."/>
            <person name="Barry K."/>
            <person name="Miao Y."/>
            <person name="Rahimi M.J."/>
            <person name="Shen Q."/>
            <person name="Grigoriev I.V."/>
            <person name="Kubicek C.P."/>
            <person name="Druzhinina I.S."/>
        </authorList>
    </citation>
    <scope>NUCLEOTIDE SEQUENCE [LARGE SCALE GENOMIC DNA]</scope>
    <source>
        <strain evidence="2 3">CBS 433.97</strain>
    </source>
</reference>
<dbReference type="Proteomes" id="UP000240493">
    <property type="component" value="Unassembled WGS sequence"/>
</dbReference>
<accession>A0A2T3YTC1</accession>
<dbReference type="EMBL" id="KZ679273">
    <property type="protein sequence ID" value="PTB35815.1"/>
    <property type="molecule type" value="Genomic_DNA"/>
</dbReference>
<keyword evidence="3" id="KW-1185">Reference proteome</keyword>